<protein>
    <submittedName>
        <fullName evidence="3">Uncharacterized protein</fullName>
    </submittedName>
</protein>
<dbReference type="SUPFAM" id="SSF57184">
    <property type="entry name" value="Growth factor receptor domain"/>
    <property type="match status" value="1"/>
</dbReference>
<keyword evidence="2" id="KW-1133">Transmembrane helix</keyword>
<accession>K1Q3H0</accession>
<name>K1Q3H0_MAGGI</name>
<feature type="region of interest" description="Disordered" evidence="1">
    <location>
        <begin position="439"/>
        <end position="504"/>
    </location>
</feature>
<dbReference type="InterPro" id="IPR009030">
    <property type="entry name" value="Growth_fac_rcpt_cys_sf"/>
</dbReference>
<keyword evidence="2" id="KW-0812">Transmembrane</keyword>
<evidence type="ECO:0000313" key="3">
    <source>
        <dbReference type="EMBL" id="EKC31017.1"/>
    </source>
</evidence>
<dbReference type="HOGENOM" id="CLU_519006_0_0_1"/>
<proteinExistence type="predicted"/>
<gene>
    <name evidence="3" type="ORF">CGI_10025018</name>
</gene>
<organism evidence="3">
    <name type="scientific">Magallana gigas</name>
    <name type="common">Pacific oyster</name>
    <name type="synonym">Crassostrea gigas</name>
    <dbReference type="NCBI Taxonomy" id="29159"/>
    <lineage>
        <taxon>Eukaryota</taxon>
        <taxon>Metazoa</taxon>
        <taxon>Spiralia</taxon>
        <taxon>Lophotrochozoa</taxon>
        <taxon>Mollusca</taxon>
        <taxon>Bivalvia</taxon>
        <taxon>Autobranchia</taxon>
        <taxon>Pteriomorphia</taxon>
        <taxon>Ostreida</taxon>
        <taxon>Ostreoidea</taxon>
        <taxon>Ostreidae</taxon>
        <taxon>Magallana</taxon>
    </lineage>
</organism>
<feature type="compositionally biased region" description="Polar residues" evidence="1">
    <location>
        <begin position="480"/>
        <end position="504"/>
    </location>
</feature>
<reference evidence="3" key="1">
    <citation type="journal article" date="2012" name="Nature">
        <title>The oyster genome reveals stress adaptation and complexity of shell formation.</title>
        <authorList>
            <person name="Zhang G."/>
            <person name="Fang X."/>
            <person name="Guo X."/>
            <person name="Li L."/>
            <person name="Luo R."/>
            <person name="Xu F."/>
            <person name="Yang P."/>
            <person name="Zhang L."/>
            <person name="Wang X."/>
            <person name="Qi H."/>
            <person name="Xiong Z."/>
            <person name="Que H."/>
            <person name="Xie Y."/>
            <person name="Holland P.W."/>
            <person name="Paps J."/>
            <person name="Zhu Y."/>
            <person name="Wu F."/>
            <person name="Chen Y."/>
            <person name="Wang J."/>
            <person name="Peng C."/>
            <person name="Meng J."/>
            <person name="Yang L."/>
            <person name="Liu J."/>
            <person name="Wen B."/>
            <person name="Zhang N."/>
            <person name="Huang Z."/>
            <person name="Zhu Q."/>
            <person name="Feng Y."/>
            <person name="Mount A."/>
            <person name="Hedgecock D."/>
            <person name="Xu Z."/>
            <person name="Liu Y."/>
            <person name="Domazet-Loso T."/>
            <person name="Du Y."/>
            <person name="Sun X."/>
            <person name="Zhang S."/>
            <person name="Liu B."/>
            <person name="Cheng P."/>
            <person name="Jiang X."/>
            <person name="Li J."/>
            <person name="Fan D."/>
            <person name="Wang W."/>
            <person name="Fu W."/>
            <person name="Wang T."/>
            <person name="Wang B."/>
            <person name="Zhang J."/>
            <person name="Peng Z."/>
            <person name="Li Y."/>
            <person name="Li N."/>
            <person name="Wang J."/>
            <person name="Chen M."/>
            <person name="He Y."/>
            <person name="Tan F."/>
            <person name="Song X."/>
            <person name="Zheng Q."/>
            <person name="Huang R."/>
            <person name="Yang H."/>
            <person name="Du X."/>
            <person name="Chen L."/>
            <person name="Yang M."/>
            <person name="Gaffney P.M."/>
            <person name="Wang S."/>
            <person name="Luo L."/>
            <person name="She Z."/>
            <person name="Ming Y."/>
            <person name="Huang W."/>
            <person name="Zhang S."/>
            <person name="Huang B."/>
            <person name="Zhang Y."/>
            <person name="Qu T."/>
            <person name="Ni P."/>
            <person name="Miao G."/>
            <person name="Wang J."/>
            <person name="Wang Q."/>
            <person name="Steinberg C.E."/>
            <person name="Wang H."/>
            <person name="Li N."/>
            <person name="Qian L."/>
            <person name="Zhang G."/>
            <person name="Li Y."/>
            <person name="Yang H."/>
            <person name="Liu X."/>
            <person name="Wang J."/>
            <person name="Yin Y."/>
            <person name="Wang J."/>
        </authorList>
    </citation>
    <scope>NUCLEOTIDE SEQUENCE [LARGE SCALE GENOMIC DNA]</scope>
    <source>
        <strain evidence="3">05x7-T-G4-1.051#20</strain>
    </source>
</reference>
<dbReference type="PANTHER" id="PTHR24035:SF109">
    <property type="entry name" value="PROTEIN DRAPER"/>
    <property type="match status" value="1"/>
</dbReference>
<dbReference type="PANTHER" id="PTHR24035">
    <property type="entry name" value="MULTIPLE EPIDERMAL GROWTH FACTOR-LIKE DOMAINS PROTEIN"/>
    <property type="match status" value="1"/>
</dbReference>
<dbReference type="AlphaFoldDB" id="K1Q3H0"/>
<sequence length="525" mass="57573">MSDALTTEPFQSQQNVLCTGIGNAPDGRSCPETISLSVKDNQLPVYQEMATFPCGGHLIGWRTTGAIPNYNIFLGVWIPNYGTQKLLTLLEPLNKTSGGEMEPLIIESGDFMGLVLLNDSISSSSKLDQRPQQAQTPHSLTSAYTKNKLLVAVVPRNTTRGSVLNFEKISFHLIPAEFTLHVQMDYTGIHKTKWESTKKLNKRDKSTKCSLNLPNCESCIKIKGKLACSQCRDGFYGKTCKNTCPESCSSCEQKSGDCIRCATEYFGPSCKEQCPTGCAPSLGCNAVSGCVQCRLGWGGMWCKQFTQSCDEGRFRGSNCKDQCPENCEACNGTQVNEVNLVCKRGVQWQLCADVVANNHESENISEGGSSSLGGILGALFALIILGAIVAGVVYYLVRRRRRNSAKRQSVLEALNGLPSRNVLDRNERPCNTYVEDFTTTANQNRRLPLPPGEDEEGYMAPQTKPDVTSRLLQEEELSSNDKPSTSEAARSSPQQDDVYETESNIGESIFPEYVNKFQLGFSAAV</sequence>
<dbReference type="InParanoid" id="K1Q3H0"/>
<feature type="transmembrane region" description="Helical" evidence="2">
    <location>
        <begin position="372"/>
        <end position="397"/>
    </location>
</feature>
<dbReference type="EMBL" id="JH818313">
    <property type="protein sequence ID" value="EKC31017.1"/>
    <property type="molecule type" value="Genomic_DNA"/>
</dbReference>
<evidence type="ECO:0000256" key="1">
    <source>
        <dbReference type="SAM" id="MobiDB-lite"/>
    </source>
</evidence>
<evidence type="ECO:0000256" key="2">
    <source>
        <dbReference type="SAM" id="Phobius"/>
    </source>
</evidence>
<dbReference type="InterPro" id="IPR052108">
    <property type="entry name" value="MEGF/SIB"/>
</dbReference>
<keyword evidence="2" id="KW-0472">Membrane</keyword>